<proteinExistence type="predicted"/>
<evidence type="ECO:0000256" key="1">
    <source>
        <dbReference type="SAM" id="MobiDB-lite"/>
    </source>
</evidence>
<organism evidence="2 3">
    <name type="scientific">Oculimacula yallundae</name>
    <dbReference type="NCBI Taxonomy" id="86028"/>
    <lineage>
        <taxon>Eukaryota</taxon>
        <taxon>Fungi</taxon>
        <taxon>Dikarya</taxon>
        <taxon>Ascomycota</taxon>
        <taxon>Pezizomycotina</taxon>
        <taxon>Leotiomycetes</taxon>
        <taxon>Helotiales</taxon>
        <taxon>Ploettnerulaceae</taxon>
        <taxon>Oculimacula</taxon>
    </lineage>
</organism>
<evidence type="ECO:0000313" key="3">
    <source>
        <dbReference type="Proteomes" id="UP001595075"/>
    </source>
</evidence>
<sequence length="110" mass="12407">MALLAHLQTFSRMADARMEAQRRGRHAGLKVSDDDDRKSASLRSPFATKWRRLMKGVNPKALDLPLIKESTTDFGDDARQQVMMFPPNKQQLCESSRQNTSGTNGVDRCL</sequence>
<dbReference type="Proteomes" id="UP001595075">
    <property type="component" value="Unassembled WGS sequence"/>
</dbReference>
<gene>
    <name evidence="2" type="ORF">VTL71DRAFT_15360</name>
</gene>
<comment type="caution">
    <text evidence="2">The sequence shown here is derived from an EMBL/GenBank/DDBJ whole genome shotgun (WGS) entry which is preliminary data.</text>
</comment>
<accession>A0ABR4CGB9</accession>
<dbReference type="EMBL" id="JAZHXI010000008">
    <property type="protein sequence ID" value="KAL2069022.1"/>
    <property type="molecule type" value="Genomic_DNA"/>
</dbReference>
<name>A0ABR4CGB9_9HELO</name>
<evidence type="ECO:0000313" key="2">
    <source>
        <dbReference type="EMBL" id="KAL2069022.1"/>
    </source>
</evidence>
<keyword evidence="3" id="KW-1185">Reference proteome</keyword>
<reference evidence="2 3" key="1">
    <citation type="journal article" date="2024" name="Commun. Biol.">
        <title>Comparative genomic analysis of thermophilic fungi reveals convergent evolutionary adaptations and gene losses.</title>
        <authorList>
            <person name="Steindorff A.S."/>
            <person name="Aguilar-Pontes M.V."/>
            <person name="Robinson A.J."/>
            <person name="Andreopoulos B."/>
            <person name="LaButti K."/>
            <person name="Kuo A."/>
            <person name="Mondo S."/>
            <person name="Riley R."/>
            <person name="Otillar R."/>
            <person name="Haridas S."/>
            <person name="Lipzen A."/>
            <person name="Grimwood J."/>
            <person name="Schmutz J."/>
            <person name="Clum A."/>
            <person name="Reid I.D."/>
            <person name="Moisan M.C."/>
            <person name="Butler G."/>
            <person name="Nguyen T.T.M."/>
            <person name="Dewar K."/>
            <person name="Conant G."/>
            <person name="Drula E."/>
            <person name="Henrissat B."/>
            <person name="Hansel C."/>
            <person name="Singer S."/>
            <person name="Hutchinson M.I."/>
            <person name="de Vries R.P."/>
            <person name="Natvig D.O."/>
            <person name="Powell A.J."/>
            <person name="Tsang A."/>
            <person name="Grigoriev I.V."/>
        </authorList>
    </citation>
    <scope>NUCLEOTIDE SEQUENCE [LARGE SCALE GENOMIC DNA]</scope>
    <source>
        <strain evidence="2 3">CBS 494.80</strain>
    </source>
</reference>
<feature type="region of interest" description="Disordered" evidence="1">
    <location>
        <begin position="18"/>
        <end position="40"/>
    </location>
</feature>
<protein>
    <submittedName>
        <fullName evidence="2">Uncharacterized protein</fullName>
    </submittedName>
</protein>